<sequence>MLTVASIMKLAKNILEFNSPPWTLCIHPRNSFDQRVLERTVATYFIIFIVKQLLISNNGILELDWLECKFFAMNRTKRDGVLIKFDNRSYSANYDLSSSTLCSIIVLFVTADTCIYFEKLTSYNNMLFRSIRESIGAPTSPRKCVEAFKEIPKIQAWRQAVVDHTVGLK</sequence>
<evidence type="ECO:0000313" key="2">
    <source>
        <dbReference type="Proteomes" id="UP001448207"/>
    </source>
</evidence>
<gene>
    <name evidence="1" type="ORF">J3Q64DRAFT_1821936</name>
</gene>
<comment type="caution">
    <text evidence="1">The sequence shown here is derived from an EMBL/GenBank/DDBJ whole genome shotgun (WGS) entry which is preliminary data.</text>
</comment>
<evidence type="ECO:0000313" key="1">
    <source>
        <dbReference type="EMBL" id="KAL0085405.1"/>
    </source>
</evidence>
<accession>A0ABR3B226</accession>
<reference evidence="1 2" key="1">
    <citation type="submission" date="2024-04" db="EMBL/GenBank/DDBJ databases">
        <title>Symmetric and asymmetric DNA N6-adenine methylation regulates different biological responses in Mucorales.</title>
        <authorList>
            <consortium name="Lawrence Berkeley National Laboratory"/>
            <person name="Lax C."/>
            <person name="Mondo S.J."/>
            <person name="Osorio-Concepcion M."/>
            <person name="Muszewska A."/>
            <person name="Corrochano-Luque M."/>
            <person name="Gutierrez G."/>
            <person name="Riley R."/>
            <person name="Lipzen A."/>
            <person name="Guo J."/>
            <person name="Hundley H."/>
            <person name="Amirebrahimi M."/>
            <person name="Ng V."/>
            <person name="Lorenzo-Gutierrez D."/>
            <person name="Binder U."/>
            <person name="Yang J."/>
            <person name="Song Y."/>
            <person name="Canovas D."/>
            <person name="Navarro E."/>
            <person name="Freitag M."/>
            <person name="Gabaldon T."/>
            <person name="Grigoriev I.V."/>
            <person name="Corrochano L.M."/>
            <person name="Nicolas F.E."/>
            <person name="Garre V."/>
        </authorList>
    </citation>
    <scope>NUCLEOTIDE SEQUENCE [LARGE SCALE GENOMIC DNA]</scope>
    <source>
        <strain evidence="1 2">L51</strain>
    </source>
</reference>
<dbReference type="EMBL" id="JBCLYO010000010">
    <property type="protein sequence ID" value="KAL0085405.1"/>
    <property type="molecule type" value="Genomic_DNA"/>
</dbReference>
<keyword evidence="2" id="KW-1185">Reference proteome</keyword>
<protein>
    <recommendedName>
        <fullName evidence="3">Fungal-type protein kinase domain-containing protein</fullName>
    </recommendedName>
</protein>
<proteinExistence type="predicted"/>
<dbReference type="Proteomes" id="UP001448207">
    <property type="component" value="Unassembled WGS sequence"/>
</dbReference>
<name>A0ABR3B226_PHYBL</name>
<organism evidence="1 2">
    <name type="scientific">Phycomyces blakesleeanus</name>
    <dbReference type="NCBI Taxonomy" id="4837"/>
    <lineage>
        <taxon>Eukaryota</taxon>
        <taxon>Fungi</taxon>
        <taxon>Fungi incertae sedis</taxon>
        <taxon>Mucoromycota</taxon>
        <taxon>Mucoromycotina</taxon>
        <taxon>Mucoromycetes</taxon>
        <taxon>Mucorales</taxon>
        <taxon>Phycomycetaceae</taxon>
        <taxon>Phycomyces</taxon>
    </lineage>
</organism>
<evidence type="ECO:0008006" key="3">
    <source>
        <dbReference type="Google" id="ProtNLM"/>
    </source>
</evidence>